<evidence type="ECO:0000256" key="1">
    <source>
        <dbReference type="ARBA" id="ARBA00022723"/>
    </source>
</evidence>
<keyword evidence="1" id="KW-0479">Metal-binding</keyword>
<evidence type="ECO:0000259" key="6">
    <source>
        <dbReference type="PROSITE" id="PS50089"/>
    </source>
</evidence>
<organism evidence="7 8">
    <name type="scientific">Phytophthora pseudosyringae</name>
    <dbReference type="NCBI Taxonomy" id="221518"/>
    <lineage>
        <taxon>Eukaryota</taxon>
        <taxon>Sar</taxon>
        <taxon>Stramenopiles</taxon>
        <taxon>Oomycota</taxon>
        <taxon>Peronosporomycetes</taxon>
        <taxon>Peronosporales</taxon>
        <taxon>Peronosporaceae</taxon>
        <taxon>Phytophthora</taxon>
    </lineage>
</organism>
<evidence type="ECO:0000256" key="5">
    <source>
        <dbReference type="SAM" id="Phobius"/>
    </source>
</evidence>
<dbReference type="PANTHER" id="PTHR45931">
    <property type="entry name" value="SI:CH211-59O9.10"/>
    <property type="match status" value="1"/>
</dbReference>
<feature type="transmembrane region" description="Helical" evidence="5">
    <location>
        <begin position="24"/>
        <end position="44"/>
    </location>
</feature>
<keyword evidence="5" id="KW-1133">Transmembrane helix</keyword>
<keyword evidence="5" id="KW-0812">Transmembrane</keyword>
<evidence type="ECO:0000313" key="8">
    <source>
        <dbReference type="Proteomes" id="UP000694044"/>
    </source>
</evidence>
<dbReference type="InterPro" id="IPR051834">
    <property type="entry name" value="RING_finger_E3_ligase"/>
</dbReference>
<name>A0A8T1VE31_9STRA</name>
<dbReference type="GO" id="GO:0005634">
    <property type="term" value="C:nucleus"/>
    <property type="evidence" value="ECO:0007669"/>
    <property type="project" value="TreeGrafter"/>
</dbReference>
<dbReference type="PANTHER" id="PTHR45931:SF16">
    <property type="entry name" value="RING_U-BOX SUPERFAMILY PROTEIN"/>
    <property type="match status" value="1"/>
</dbReference>
<keyword evidence="2 4" id="KW-0863">Zinc-finger</keyword>
<dbReference type="GO" id="GO:0008270">
    <property type="term" value="F:zinc ion binding"/>
    <property type="evidence" value="ECO:0007669"/>
    <property type="project" value="UniProtKB-KW"/>
</dbReference>
<dbReference type="Proteomes" id="UP000694044">
    <property type="component" value="Unassembled WGS sequence"/>
</dbReference>
<comment type="caution">
    <text evidence="7">The sequence shown here is derived from an EMBL/GenBank/DDBJ whole genome shotgun (WGS) entry which is preliminary data.</text>
</comment>
<sequence>MPVLGNDSARRFHVDAWKGVKNRVLGMAFLVSMGSNVAYVYGWYTVIRAVVLKDVDIANMDMFMTSTTSWLNTPPKCSLLTAAHEPVVSELWRIPHSRLGSKASFGVYATATSEKGARQWRASGCHMHVKLDQECWPCCLLAPSLFVGFAVLRLNAGFPHPRYQPRQQQLKRRYPPTCTMNYGALVQLPQSQAPPLSSSAIKMLRQSVRQQLPLRFRVASTTVEKRIVVYNCDVSSVTTSNSWRVSYRYSEFASFAKKIEEQSTCQDGRCSGSCEAIREFLWACFPQKRLSIMSKSARTIADRKNKFETVVQYLLRCVLLPGSAMKCLHVRQNLSTSLFEFLGVQHDADKRSLLHVFVDNCQAASSKCSEPECRDNLHSNASTVDSIETSQCTICLEDVELENADEDCCLGPSSSIVLPCQHAFHRECIFEWLLFQFQCPVCRARVGPRAVTSYCQEKNHTFQWWLSDFEEDPLNTKQAQPRTK</sequence>
<evidence type="ECO:0000256" key="4">
    <source>
        <dbReference type="PROSITE-ProRule" id="PRU00175"/>
    </source>
</evidence>
<dbReference type="EMBL" id="JAGDFM010000345">
    <property type="protein sequence ID" value="KAG7379512.1"/>
    <property type="molecule type" value="Genomic_DNA"/>
</dbReference>
<dbReference type="Pfam" id="PF13639">
    <property type="entry name" value="zf-RING_2"/>
    <property type="match status" value="1"/>
</dbReference>
<proteinExistence type="predicted"/>
<gene>
    <name evidence="7" type="ORF">PHYPSEUDO_008522</name>
</gene>
<dbReference type="InterPro" id="IPR001841">
    <property type="entry name" value="Znf_RING"/>
</dbReference>
<keyword evidence="5" id="KW-0472">Membrane</keyword>
<keyword evidence="3" id="KW-0862">Zinc</keyword>
<evidence type="ECO:0000256" key="2">
    <source>
        <dbReference type="ARBA" id="ARBA00022771"/>
    </source>
</evidence>
<keyword evidence="8" id="KW-1185">Reference proteome</keyword>
<dbReference type="PROSITE" id="PS50089">
    <property type="entry name" value="ZF_RING_2"/>
    <property type="match status" value="1"/>
</dbReference>
<accession>A0A8T1VE31</accession>
<feature type="domain" description="RING-type" evidence="6">
    <location>
        <begin position="392"/>
        <end position="443"/>
    </location>
</feature>
<protein>
    <recommendedName>
        <fullName evidence="6">RING-type domain-containing protein</fullName>
    </recommendedName>
</protein>
<dbReference type="OrthoDB" id="4348522at2759"/>
<dbReference type="SMART" id="SM00184">
    <property type="entry name" value="RING"/>
    <property type="match status" value="1"/>
</dbReference>
<dbReference type="GO" id="GO:0061630">
    <property type="term" value="F:ubiquitin protein ligase activity"/>
    <property type="evidence" value="ECO:0007669"/>
    <property type="project" value="TreeGrafter"/>
</dbReference>
<evidence type="ECO:0000256" key="3">
    <source>
        <dbReference type="ARBA" id="ARBA00022833"/>
    </source>
</evidence>
<dbReference type="AlphaFoldDB" id="A0A8T1VE31"/>
<evidence type="ECO:0000313" key="7">
    <source>
        <dbReference type="EMBL" id="KAG7379512.1"/>
    </source>
</evidence>
<reference evidence="7" key="1">
    <citation type="submission" date="2021-02" db="EMBL/GenBank/DDBJ databases">
        <authorList>
            <person name="Palmer J.M."/>
        </authorList>
    </citation>
    <scope>NUCLEOTIDE SEQUENCE</scope>
    <source>
        <strain evidence="7">SCRP734</strain>
    </source>
</reference>
<dbReference type="GO" id="GO:0006511">
    <property type="term" value="P:ubiquitin-dependent protein catabolic process"/>
    <property type="evidence" value="ECO:0007669"/>
    <property type="project" value="TreeGrafter"/>
</dbReference>